<dbReference type="SUPFAM" id="SSF56601">
    <property type="entry name" value="beta-lactamase/transpeptidase-like"/>
    <property type="match status" value="1"/>
</dbReference>
<protein>
    <submittedName>
        <fullName evidence="4">Serine hydrolase domain-containing protein</fullName>
        <ecNumber evidence="4">3.-.-.-</ecNumber>
    </submittedName>
</protein>
<dbReference type="GO" id="GO:0016787">
    <property type="term" value="F:hydrolase activity"/>
    <property type="evidence" value="ECO:0007669"/>
    <property type="project" value="UniProtKB-KW"/>
</dbReference>
<accession>A0ABV6JE83</accession>
<proteinExistence type="predicted"/>
<evidence type="ECO:0000256" key="1">
    <source>
        <dbReference type="ARBA" id="ARBA00004370"/>
    </source>
</evidence>
<evidence type="ECO:0000259" key="3">
    <source>
        <dbReference type="Pfam" id="PF00144"/>
    </source>
</evidence>
<dbReference type="InterPro" id="IPR050491">
    <property type="entry name" value="AmpC-like"/>
</dbReference>
<dbReference type="InterPro" id="IPR012338">
    <property type="entry name" value="Beta-lactam/transpept-like"/>
</dbReference>
<name>A0ABV6JE83_9BACL</name>
<comment type="subcellular location">
    <subcellularLocation>
        <location evidence="1">Membrane</location>
    </subcellularLocation>
</comment>
<comment type="caution">
    <text evidence="4">The sequence shown here is derived from an EMBL/GenBank/DDBJ whole genome shotgun (WGS) entry which is preliminary data.</text>
</comment>
<dbReference type="Pfam" id="PF00144">
    <property type="entry name" value="Beta-lactamase"/>
    <property type="match status" value="1"/>
</dbReference>
<dbReference type="RefSeq" id="WP_204815379.1">
    <property type="nucleotide sequence ID" value="NZ_JANHOF010000001.1"/>
</dbReference>
<reference evidence="4 5" key="1">
    <citation type="submission" date="2024-09" db="EMBL/GenBank/DDBJ databases">
        <authorList>
            <person name="Sun Q."/>
            <person name="Mori K."/>
        </authorList>
    </citation>
    <scope>NUCLEOTIDE SEQUENCE [LARGE SCALE GENOMIC DNA]</scope>
    <source>
        <strain evidence="4 5">CCM 4839</strain>
    </source>
</reference>
<sequence length="495" mass="56518">MKSLELSNREVSYKLVEYMNALERRGYYNGSVLVARNGQILLSQGYGMASFEHEAVNTSITKFRLGAITKGFTAIAILQLQEQGKLSVDDFICRHLPGYPNGESITIHHLLSNSSGIPDYPRMEGYWVKTMRLFATIEDTFQTFKDQPLEYTPGEQYSYSSSNYIILSAIIEKVSGLSYNEYIFERICRPLNMNNTGIEDGRSVLKDCASGYSVCKEIFRSEFVDMSIHLGAGAMYSTVEDLYVWDRALYTERLISERSLKMLFDQKTPPCGSYGWIVDEHILNKKVRKRIGHVGSMNGFWADFNRYVDDDLVIIVLSNVNLTPVETMSRRLAQIAYGESVEVLQEVHPIKLDPNEMEQYAGIYEYGRDDSIVASSKHTSADMEEALNLLTSMKIPDIAVGRFHAIFQQYGIHTDHTIIVICEKGKLYLFMPKQYHGAWFQYEFIPVSRAADSTTWVALHIDEQVVFNHSSGEEMGFIHRDVNGNQIYVRRIHSI</sequence>
<dbReference type="EC" id="3.-.-.-" evidence="4"/>
<keyword evidence="4" id="KW-0378">Hydrolase</keyword>
<organism evidence="4 5">
    <name type="scientific">Paenibacillus mendelii</name>
    <dbReference type="NCBI Taxonomy" id="206163"/>
    <lineage>
        <taxon>Bacteria</taxon>
        <taxon>Bacillati</taxon>
        <taxon>Bacillota</taxon>
        <taxon>Bacilli</taxon>
        <taxon>Bacillales</taxon>
        <taxon>Paenibacillaceae</taxon>
        <taxon>Paenibacillus</taxon>
    </lineage>
</organism>
<dbReference type="PANTHER" id="PTHR46825">
    <property type="entry name" value="D-ALANYL-D-ALANINE-CARBOXYPEPTIDASE/ENDOPEPTIDASE AMPH"/>
    <property type="match status" value="1"/>
</dbReference>
<evidence type="ECO:0000313" key="4">
    <source>
        <dbReference type="EMBL" id="MFC0394220.1"/>
    </source>
</evidence>
<evidence type="ECO:0000256" key="2">
    <source>
        <dbReference type="ARBA" id="ARBA00023136"/>
    </source>
</evidence>
<dbReference type="Gene3D" id="3.40.710.10">
    <property type="entry name" value="DD-peptidase/beta-lactamase superfamily"/>
    <property type="match status" value="1"/>
</dbReference>
<dbReference type="Proteomes" id="UP001589818">
    <property type="component" value="Unassembled WGS sequence"/>
</dbReference>
<feature type="domain" description="Beta-lactamase-related" evidence="3">
    <location>
        <begin position="24"/>
        <end position="327"/>
    </location>
</feature>
<keyword evidence="2" id="KW-0472">Membrane</keyword>
<evidence type="ECO:0000313" key="5">
    <source>
        <dbReference type="Proteomes" id="UP001589818"/>
    </source>
</evidence>
<keyword evidence="5" id="KW-1185">Reference proteome</keyword>
<dbReference type="InterPro" id="IPR001466">
    <property type="entry name" value="Beta-lactam-related"/>
</dbReference>
<dbReference type="EMBL" id="JBHLVF010000041">
    <property type="protein sequence ID" value="MFC0394220.1"/>
    <property type="molecule type" value="Genomic_DNA"/>
</dbReference>
<gene>
    <name evidence="4" type="ORF">ACFFJ8_22995</name>
</gene>
<dbReference type="PANTHER" id="PTHR46825:SF11">
    <property type="entry name" value="PENICILLIN-BINDING PROTEIN 4"/>
    <property type="match status" value="1"/>
</dbReference>